<evidence type="ECO:0000256" key="3">
    <source>
        <dbReference type="ARBA" id="ARBA00022840"/>
    </source>
</evidence>
<dbReference type="InterPro" id="IPR003593">
    <property type="entry name" value="AAA+_ATPase"/>
</dbReference>
<dbReference type="GO" id="GO:0005524">
    <property type="term" value="F:ATP binding"/>
    <property type="evidence" value="ECO:0007669"/>
    <property type="project" value="UniProtKB-KW"/>
</dbReference>
<dbReference type="InterPro" id="IPR017871">
    <property type="entry name" value="ABC_transporter-like_CS"/>
</dbReference>
<dbReference type="PROSITE" id="PS00211">
    <property type="entry name" value="ABC_TRANSPORTER_1"/>
    <property type="match status" value="1"/>
</dbReference>
<organism evidence="5 6">
    <name type="scientific">Thermomonas aquatica</name>
    <dbReference type="NCBI Taxonomy" id="2202149"/>
    <lineage>
        <taxon>Bacteria</taxon>
        <taxon>Pseudomonadati</taxon>
        <taxon>Pseudomonadota</taxon>
        <taxon>Gammaproteobacteria</taxon>
        <taxon>Lysobacterales</taxon>
        <taxon>Lysobacteraceae</taxon>
        <taxon>Thermomonas</taxon>
    </lineage>
</organism>
<name>A0A5B7ZU98_9GAMM</name>
<dbReference type="InterPro" id="IPR003439">
    <property type="entry name" value="ABC_transporter-like_ATP-bd"/>
</dbReference>
<dbReference type="PROSITE" id="PS50893">
    <property type="entry name" value="ABC_TRANSPORTER_2"/>
    <property type="match status" value="1"/>
</dbReference>
<keyword evidence="3 5" id="KW-0067">ATP-binding</keyword>
<dbReference type="Proteomes" id="UP000308149">
    <property type="component" value="Chromosome"/>
</dbReference>
<dbReference type="PANTHER" id="PTHR42939">
    <property type="entry name" value="ABC TRANSPORTER ATP-BINDING PROTEIN ALBC-RELATED"/>
    <property type="match status" value="1"/>
</dbReference>
<evidence type="ECO:0000313" key="6">
    <source>
        <dbReference type="Proteomes" id="UP000308149"/>
    </source>
</evidence>
<proteinExistence type="predicted"/>
<evidence type="ECO:0000313" key="5">
    <source>
        <dbReference type="EMBL" id="QDA58215.1"/>
    </source>
</evidence>
<dbReference type="SUPFAM" id="SSF52540">
    <property type="entry name" value="P-loop containing nucleoside triphosphate hydrolases"/>
    <property type="match status" value="1"/>
</dbReference>
<dbReference type="Pfam" id="PF00005">
    <property type="entry name" value="ABC_tran"/>
    <property type="match status" value="1"/>
</dbReference>
<keyword evidence="6" id="KW-1185">Reference proteome</keyword>
<evidence type="ECO:0000256" key="1">
    <source>
        <dbReference type="ARBA" id="ARBA00022448"/>
    </source>
</evidence>
<keyword evidence="1" id="KW-0813">Transport</keyword>
<protein>
    <submittedName>
        <fullName evidence="5">ABC transporter ATP-binding protein</fullName>
    </submittedName>
</protein>
<dbReference type="CDD" id="cd03230">
    <property type="entry name" value="ABC_DR_subfamily_A"/>
    <property type="match status" value="1"/>
</dbReference>
<accession>A0A5B7ZU98</accession>
<gene>
    <name evidence="5" type="ORF">FHQ07_13310</name>
</gene>
<dbReference type="KEGG" id="thes:FHQ07_13310"/>
<dbReference type="EMBL" id="CP040871">
    <property type="protein sequence ID" value="QDA58215.1"/>
    <property type="molecule type" value="Genomic_DNA"/>
</dbReference>
<evidence type="ECO:0000259" key="4">
    <source>
        <dbReference type="PROSITE" id="PS50893"/>
    </source>
</evidence>
<dbReference type="InterPro" id="IPR027417">
    <property type="entry name" value="P-loop_NTPase"/>
</dbReference>
<evidence type="ECO:0000256" key="2">
    <source>
        <dbReference type="ARBA" id="ARBA00022741"/>
    </source>
</evidence>
<dbReference type="GO" id="GO:0016887">
    <property type="term" value="F:ATP hydrolysis activity"/>
    <property type="evidence" value="ECO:0007669"/>
    <property type="project" value="InterPro"/>
</dbReference>
<dbReference type="SMART" id="SM00382">
    <property type="entry name" value="AAA"/>
    <property type="match status" value="1"/>
</dbReference>
<dbReference type="PANTHER" id="PTHR42939:SF3">
    <property type="entry name" value="ABC TRANSPORTER ATP-BINDING COMPONENT"/>
    <property type="match status" value="1"/>
</dbReference>
<reference evidence="5 6" key="1">
    <citation type="submission" date="2019-06" db="EMBL/GenBank/DDBJ databases">
        <title>Thermomonas aquatica sp. nov., isolated from an industrial wastewater treatment plant.</title>
        <authorList>
            <person name="Jeon J.H."/>
            <person name="Park D.-S."/>
        </authorList>
    </citation>
    <scope>NUCLEOTIDE SEQUENCE [LARGE SCALE GENOMIC DNA]</scope>
    <source>
        <strain evidence="5 6">SY21</strain>
    </source>
</reference>
<dbReference type="AlphaFoldDB" id="A0A5B7ZU98"/>
<feature type="domain" description="ABC transporter" evidence="4">
    <location>
        <begin position="2"/>
        <end position="230"/>
    </location>
</feature>
<dbReference type="RefSeq" id="WP_139717462.1">
    <property type="nucleotide sequence ID" value="NZ_CP040871.1"/>
</dbReference>
<dbReference type="Gene3D" id="3.40.50.300">
    <property type="entry name" value="P-loop containing nucleotide triphosphate hydrolases"/>
    <property type="match status" value="1"/>
</dbReference>
<dbReference type="InterPro" id="IPR051782">
    <property type="entry name" value="ABC_Transporter_VariousFunc"/>
</dbReference>
<dbReference type="OrthoDB" id="9804819at2"/>
<sequence>MIPAIALQGVRKHYDGFALHDIDLVLPAGQVMGLVGVNGAGKSTLLRLLMGLVRADGGTVEVLGQRMPQAQVAVKREIGYASDDMRLYRGQSLRWHMDFIRSVYPAWDEAYAQDLLKRFDLRPQQALGGFSHGQRVKALLLLIFARHPRLLLLDEPTTGLDPVARGEVLDAIADVLRDEERSILFSSHNTADIEQIADSIAFLHGGHVVAARDKESFLDGWRRILCRGASTEALRRLPGVASIRDSAPLLEVKTGAFDDATLPALQALGLAVESIEPMSLEDIFITTVRGSGNA</sequence>
<keyword evidence="2" id="KW-0547">Nucleotide-binding</keyword>